<dbReference type="PROSITE" id="PS50011">
    <property type="entry name" value="PROTEIN_KINASE_DOM"/>
    <property type="match status" value="1"/>
</dbReference>
<dbReference type="InterPro" id="IPR011009">
    <property type="entry name" value="Kinase-like_dom_sf"/>
</dbReference>
<name>A0A5K3FNB8_MESCO</name>
<evidence type="ECO:0000256" key="14">
    <source>
        <dbReference type="ARBA" id="ARBA00022840"/>
    </source>
</evidence>
<feature type="region of interest" description="Disordered" evidence="22">
    <location>
        <begin position="548"/>
        <end position="573"/>
    </location>
</feature>
<evidence type="ECO:0000256" key="10">
    <source>
        <dbReference type="ARBA" id="ARBA00022679"/>
    </source>
</evidence>
<evidence type="ECO:0000256" key="2">
    <source>
        <dbReference type="ARBA" id="ARBA00004123"/>
    </source>
</evidence>
<evidence type="ECO:0000256" key="20">
    <source>
        <dbReference type="ARBA" id="ARBA00048679"/>
    </source>
</evidence>
<evidence type="ECO:0000256" key="15">
    <source>
        <dbReference type="ARBA" id="ARBA00022842"/>
    </source>
</evidence>
<evidence type="ECO:0000256" key="9">
    <source>
        <dbReference type="ARBA" id="ARBA00022553"/>
    </source>
</evidence>
<dbReference type="FunFam" id="3.30.200.20:FF:000071">
    <property type="entry name" value="serine/threonine-protein kinase MAK isoform X1"/>
    <property type="match status" value="1"/>
</dbReference>
<proteinExistence type="inferred from homology"/>
<keyword evidence="13" id="KW-0418">Kinase</keyword>
<dbReference type="Pfam" id="PF00069">
    <property type="entry name" value="Pkinase"/>
    <property type="match status" value="1"/>
</dbReference>
<evidence type="ECO:0000256" key="22">
    <source>
        <dbReference type="SAM" id="MobiDB-lite"/>
    </source>
</evidence>
<keyword evidence="12 21" id="KW-0547">Nucleotide-binding</keyword>
<dbReference type="GO" id="GO:0046872">
    <property type="term" value="F:metal ion binding"/>
    <property type="evidence" value="ECO:0007669"/>
    <property type="project" value="UniProtKB-KW"/>
</dbReference>
<keyword evidence="7" id="KW-0963">Cytoplasm</keyword>
<dbReference type="InterPro" id="IPR017441">
    <property type="entry name" value="Protein_kinase_ATP_BS"/>
</dbReference>
<evidence type="ECO:0000256" key="5">
    <source>
        <dbReference type="ARBA" id="ARBA00006485"/>
    </source>
</evidence>
<feature type="region of interest" description="Disordered" evidence="22">
    <location>
        <begin position="588"/>
        <end position="621"/>
    </location>
</feature>
<evidence type="ECO:0000256" key="1">
    <source>
        <dbReference type="ARBA" id="ARBA00001946"/>
    </source>
</evidence>
<evidence type="ECO:0000256" key="11">
    <source>
        <dbReference type="ARBA" id="ARBA00022723"/>
    </source>
</evidence>
<dbReference type="CDD" id="cd07830">
    <property type="entry name" value="STKc_MAK_like"/>
    <property type="match status" value="1"/>
</dbReference>
<keyword evidence="17" id="KW-0539">Nucleus</keyword>
<dbReference type="Gene3D" id="1.10.510.10">
    <property type="entry name" value="Transferase(Phosphotransferase) domain 1"/>
    <property type="match status" value="1"/>
</dbReference>
<keyword evidence="16" id="KW-0206">Cytoskeleton</keyword>
<dbReference type="PROSITE" id="PS00108">
    <property type="entry name" value="PROTEIN_KINASE_ST"/>
    <property type="match status" value="1"/>
</dbReference>
<dbReference type="Gene3D" id="3.30.200.20">
    <property type="entry name" value="Phosphorylase Kinase, domain 1"/>
    <property type="match status" value="1"/>
</dbReference>
<keyword evidence="18" id="KW-0966">Cell projection</keyword>
<feature type="region of interest" description="Disordered" evidence="22">
    <location>
        <begin position="718"/>
        <end position="769"/>
    </location>
</feature>
<keyword evidence="14 21" id="KW-0067">ATP-binding</keyword>
<keyword evidence="10" id="KW-0808">Transferase</keyword>
<evidence type="ECO:0000256" key="6">
    <source>
        <dbReference type="ARBA" id="ARBA00012513"/>
    </source>
</evidence>
<dbReference type="GO" id="GO:0005929">
    <property type="term" value="C:cilium"/>
    <property type="evidence" value="ECO:0007669"/>
    <property type="project" value="UniProtKB-SubCell"/>
</dbReference>
<evidence type="ECO:0000256" key="21">
    <source>
        <dbReference type="PROSITE-ProRule" id="PRU10141"/>
    </source>
</evidence>
<feature type="region of interest" description="Disordered" evidence="22">
    <location>
        <begin position="499"/>
        <end position="518"/>
    </location>
</feature>
<evidence type="ECO:0000256" key="8">
    <source>
        <dbReference type="ARBA" id="ARBA00022527"/>
    </source>
</evidence>
<evidence type="ECO:0000256" key="17">
    <source>
        <dbReference type="ARBA" id="ARBA00023242"/>
    </source>
</evidence>
<evidence type="ECO:0000256" key="13">
    <source>
        <dbReference type="ARBA" id="ARBA00022777"/>
    </source>
</evidence>
<dbReference type="InterPro" id="IPR000719">
    <property type="entry name" value="Prot_kinase_dom"/>
</dbReference>
<comment type="similarity">
    <text evidence="5">Belongs to the protein kinase superfamily. CMGC Ser/Thr protein kinase family. CDC2/CDKX subfamily.</text>
</comment>
<protein>
    <recommendedName>
        <fullName evidence="6">non-specific serine/threonine protein kinase</fullName>
        <ecNumber evidence="6">2.7.11.1</ecNumber>
    </recommendedName>
</protein>
<dbReference type="GO" id="GO:0005856">
    <property type="term" value="C:cytoskeleton"/>
    <property type="evidence" value="ECO:0007669"/>
    <property type="project" value="UniProtKB-SubCell"/>
</dbReference>
<evidence type="ECO:0000256" key="19">
    <source>
        <dbReference type="ARBA" id="ARBA00047899"/>
    </source>
</evidence>
<keyword evidence="8" id="KW-0723">Serine/threonine-protein kinase</keyword>
<keyword evidence="15" id="KW-0460">Magnesium</keyword>
<evidence type="ECO:0000259" key="23">
    <source>
        <dbReference type="PROSITE" id="PS50011"/>
    </source>
</evidence>
<dbReference type="AlphaFoldDB" id="A0A5K3FNB8"/>
<dbReference type="SMART" id="SM00220">
    <property type="entry name" value="S_TKc"/>
    <property type="match status" value="1"/>
</dbReference>
<sequence length="834" mass="91165">MNRYHLMRQLGDGTYGCVLLATSVETKEKFAIKKMKKKYYSWAECLNLREVKTLKRLEHPCIIKLKEVIREKDELYFVFEYMKENLYEMMKRRKKLFPEESVRKVIRQVLDGLAYMHKQGFFHRDLKPENLLCSGVDVVKLADFGLAREIRSQPPYTDYVSTRWYRAPEILLRSQSYNSPIDLFAVGCIMAELFTLKPLFPGDSEIDMIYKICSVLGTPNQHDWPEGYKLASAMNFNFPKSPPVRLSSIVTNASSAAVQLIAELISWNPKRRPTARAALKSKFFACAEGSLRPNSETENICPTEAPPISRANGQTTLEAKTSPTVAAQVGASAFPCGNQKACRRQLEARGRNDEECYPMAPSVAEETRLLGLSHESVVSGDRQQKRNCPGGSGDEASSSRLSPSKMSASAVNELNATAHLYRTLYNQWEGHKAAHTDPIPVVESVSTFEATPVGHHWRDDVDQSNNFGSPAINSMGQPTLACAPSLKRSVRVFCHQHKRRNPQDTSDEAMFHSRQPNRQVKEVSRINIADELEKEFFRIFSQQPRVVTSRSMGSGRRRPSHVRTVVGHHRRPNCHRHNSLVEAFQKTDSEGAAGTSRIQACGGDSSANSRNPQPHRAAPRRSFIATGNFARTLEGSTMQPQQLLDDLVVANTESTFADAIHVTGVVSPSSRTVASLAHNATAGYTSCKAAPSPASSATRPTSLSFDDFTSCRVSGISANRQSHESSVPGASGKSLVGGLGGSSPARRKPTSLNWQASRLGRGAGGGGRRGCRGAAFNASATAPAFLRRGGGCPGGSGVPFPPAAAATTTTTTNGSGGGPATSKPDWTAKYLKSL</sequence>
<dbReference type="FunFam" id="1.10.510.10:FF:000104">
    <property type="entry name" value="serine/threonine-protein kinase MAK isoform X1"/>
    <property type="match status" value="1"/>
</dbReference>
<evidence type="ECO:0000256" key="4">
    <source>
        <dbReference type="ARBA" id="ARBA00004245"/>
    </source>
</evidence>
<dbReference type="InterPro" id="IPR008271">
    <property type="entry name" value="Ser/Thr_kinase_AS"/>
</dbReference>
<evidence type="ECO:0000256" key="7">
    <source>
        <dbReference type="ARBA" id="ARBA00022490"/>
    </source>
</evidence>
<dbReference type="GO" id="GO:0004674">
    <property type="term" value="F:protein serine/threonine kinase activity"/>
    <property type="evidence" value="ECO:0007669"/>
    <property type="project" value="UniProtKB-KW"/>
</dbReference>
<reference evidence="24" key="1">
    <citation type="submission" date="2019-11" db="UniProtKB">
        <authorList>
            <consortium name="WormBaseParasite"/>
        </authorList>
    </citation>
    <scope>IDENTIFICATION</scope>
</reference>
<comment type="catalytic activity">
    <reaction evidence="20">
        <text>L-seryl-[protein] + ATP = O-phospho-L-seryl-[protein] + ADP + H(+)</text>
        <dbReference type="Rhea" id="RHEA:17989"/>
        <dbReference type="Rhea" id="RHEA-COMP:9863"/>
        <dbReference type="Rhea" id="RHEA-COMP:11604"/>
        <dbReference type="ChEBI" id="CHEBI:15378"/>
        <dbReference type="ChEBI" id="CHEBI:29999"/>
        <dbReference type="ChEBI" id="CHEBI:30616"/>
        <dbReference type="ChEBI" id="CHEBI:83421"/>
        <dbReference type="ChEBI" id="CHEBI:456216"/>
        <dbReference type="EC" id="2.7.11.1"/>
    </reaction>
</comment>
<evidence type="ECO:0000256" key="16">
    <source>
        <dbReference type="ARBA" id="ARBA00023212"/>
    </source>
</evidence>
<keyword evidence="9" id="KW-0597">Phosphoprotein</keyword>
<feature type="domain" description="Protein kinase" evidence="23">
    <location>
        <begin position="4"/>
        <end position="284"/>
    </location>
</feature>
<keyword evidence="11" id="KW-0479">Metal-binding</keyword>
<dbReference type="GO" id="GO:0005634">
    <property type="term" value="C:nucleus"/>
    <property type="evidence" value="ECO:0007669"/>
    <property type="project" value="UniProtKB-SubCell"/>
</dbReference>
<dbReference type="PANTHER" id="PTHR24055">
    <property type="entry name" value="MITOGEN-ACTIVATED PROTEIN KINASE"/>
    <property type="match status" value="1"/>
</dbReference>
<feature type="region of interest" description="Disordered" evidence="22">
    <location>
        <begin position="801"/>
        <end position="834"/>
    </location>
</feature>
<comment type="cofactor">
    <cofactor evidence="1">
        <name>Mg(2+)</name>
        <dbReference type="ChEBI" id="CHEBI:18420"/>
    </cofactor>
</comment>
<comment type="catalytic activity">
    <reaction evidence="19">
        <text>L-threonyl-[protein] + ATP = O-phospho-L-threonyl-[protein] + ADP + H(+)</text>
        <dbReference type="Rhea" id="RHEA:46608"/>
        <dbReference type="Rhea" id="RHEA-COMP:11060"/>
        <dbReference type="Rhea" id="RHEA-COMP:11605"/>
        <dbReference type="ChEBI" id="CHEBI:15378"/>
        <dbReference type="ChEBI" id="CHEBI:30013"/>
        <dbReference type="ChEBI" id="CHEBI:30616"/>
        <dbReference type="ChEBI" id="CHEBI:61977"/>
        <dbReference type="ChEBI" id="CHEBI:456216"/>
        <dbReference type="EC" id="2.7.11.1"/>
    </reaction>
</comment>
<evidence type="ECO:0000313" key="24">
    <source>
        <dbReference type="WBParaSite" id="MCU_008699-RB"/>
    </source>
</evidence>
<feature type="compositionally biased region" description="Basic residues" evidence="22">
    <location>
        <begin position="555"/>
        <end position="573"/>
    </location>
</feature>
<feature type="binding site" evidence="21">
    <location>
        <position position="34"/>
    </location>
    <ligand>
        <name>ATP</name>
        <dbReference type="ChEBI" id="CHEBI:30616"/>
    </ligand>
</feature>
<dbReference type="PROSITE" id="PS00107">
    <property type="entry name" value="PROTEIN_KINASE_ATP"/>
    <property type="match status" value="1"/>
</dbReference>
<dbReference type="EC" id="2.7.11.1" evidence="6"/>
<comment type="subcellular location">
    <subcellularLocation>
        <location evidence="3">Cell projection</location>
        <location evidence="3">Cilium</location>
    </subcellularLocation>
    <subcellularLocation>
        <location evidence="4">Cytoplasm</location>
        <location evidence="4">Cytoskeleton</location>
    </subcellularLocation>
    <subcellularLocation>
        <location evidence="2">Nucleus</location>
    </subcellularLocation>
</comment>
<evidence type="ECO:0000256" key="12">
    <source>
        <dbReference type="ARBA" id="ARBA00022741"/>
    </source>
</evidence>
<dbReference type="GO" id="GO:0005524">
    <property type="term" value="F:ATP binding"/>
    <property type="evidence" value="ECO:0007669"/>
    <property type="project" value="UniProtKB-UniRule"/>
</dbReference>
<accession>A0A5K3FNB8</accession>
<evidence type="ECO:0000256" key="18">
    <source>
        <dbReference type="ARBA" id="ARBA00023273"/>
    </source>
</evidence>
<feature type="region of interest" description="Disordered" evidence="22">
    <location>
        <begin position="376"/>
        <end position="409"/>
    </location>
</feature>
<evidence type="ECO:0000256" key="3">
    <source>
        <dbReference type="ARBA" id="ARBA00004138"/>
    </source>
</evidence>
<dbReference type="SUPFAM" id="SSF56112">
    <property type="entry name" value="Protein kinase-like (PK-like)"/>
    <property type="match status" value="1"/>
</dbReference>
<feature type="compositionally biased region" description="Polar residues" evidence="22">
    <location>
        <begin position="395"/>
        <end position="409"/>
    </location>
</feature>
<organism evidence="24">
    <name type="scientific">Mesocestoides corti</name>
    <name type="common">Flatworm</name>
    <dbReference type="NCBI Taxonomy" id="53468"/>
    <lineage>
        <taxon>Eukaryota</taxon>
        <taxon>Metazoa</taxon>
        <taxon>Spiralia</taxon>
        <taxon>Lophotrochozoa</taxon>
        <taxon>Platyhelminthes</taxon>
        <taxon>Cestoda</taxon>
        <taxon>Eucestoda</taxon>
        <taxon>Cyclophyllidea</taxon>
        <taxon>Mesocestoididae</taxon>
        <taxon>Mesocestoides</taxon>
    </lineage>
</organism>
<feature type="compositionally biased region" description="Low complexity" evidence="22">
    <location>
        <begin position="803"/>
        <end position="813"/>
    </location>
</feature>
<dbReference type="WBParaSite" id="MCU_008699-RB">
    <property type="protein sequence ID" value="MCU_008699-RB"/>
    <property type="gene ID" value="MCU_008699"/>
</dbReference>
<dbReference type="InterPro" id="IPR050117">
    <property type="entry name" value="MAPK"/>
</dbReference>